<feature type="compositionally biased region" description="Basic and acidic residues" evidence="1">
    <location>
        <begin position="811"/>
        <end position="825"/>
    </location>
</feature>
<name>A0A0D1YTD7_9EURO</name>
<dbReference type="STRING" id="1016849.A0A0D1YTD7"/>
<feature type="compositionally biased region" description="Basic and acidic residues" evidence="1">
    <location>
        <begin position="741"/>
        <end position="751"/>
    </location>
</feature>
<organism evidence="2 3">
    <name type="scientific">Exophiala sideris</name>
    <dbReference type="NCBI Taxonomy" id="1016849"/>
    <lineage>
        <taxon>Eukaryota</taxon>
        <taxon>Fungi</taxon>
        <taxon>Dikarya</taxon>
        <taxon>Ascomycota</taxon>
        <taxon>Pezizomycotina</taxon>
        <taxon>Eurotiomycetes</taxon>
        <taxon>Chaetothyriomycetidae</taxon>
        <taxon>Chaetothyriales</taxon>
        <taxon>Herpotrichiellaceae</taxon>
        <taxon>Exophiala</taxon>
    </lineage>
</organism>
<dbReference type="Proteomes" id="UP000053599">
    <property type="component" value="Unassembled WGS sequence"/>
</dbReference>
<evidence type="ECO:0000256" key="1">
    <source>
        <dbReference type="SAM" id="MobiDB-lite"/>
    </source>
</evidence>
<sequence length="1357" mass="149871">MATKKVFVASVFKFTDFGAEQLNARFKDAHDDPDNAPFITFEKSSQTFSTETDQTDKDTIYELLSQMSGYIDYNVGRKLAFDDETCIVPMEGTLLEDFIRDDRSYENGLLDYASEDESDGQDALESLHHLITYWKPRCGDIGILPETYSREISRLTGTSLFAEEAEKRYRLFQGNFHLALEKLERLEPLLEIIKNQQHSQSLLATGNLLIWPSNQSDARIEYVNMHADHPSYLRVIVNKAESTLFRKVIGEFRPYSPDNDGFDIPHKFRYIDLSATNEIQASKIWQDYTFEGFGEAKNMEPTISSTPSSKVNSDQTASNLDTGESRIAAWTSKVVSGADPEIAPEVPVEPAQPSRRRVVVDSDDEDDEPPASTATAPTRSKLSTPLDAERRPSKDRVLEDATLVSLVSSGGSTSVVGGIDEIMSADEADQSDLMEVDTRSQLSNHTVLLAEKFPIIPLMPAPSQAQQCDSQSASVLEPSRGPRAEETFLEESFDGLVFTEEPGVVSTQSSTYTPASPSTGSTAARPKSPITTEPLVALDEWVNEPTAPSPATPITTPPIQNSHPPTNRHVARPSFDANAYGPPEKRTRGRPGQTGLPRGGNASRANGSNRRGTAHTDYNSRPQPEAESRQTPQRGARLQRGSNLRAFQHDFRQATGRGGRGLPTQSQRNNLIDIHSPASSNRPRVPPGFESYVPLVRPSGSGAWERTDRPNIMDEPVENISPRSPEKIPVDARSGSTSGDSRLRFSEEGSEYRVTTIPRRNQTQLRENSLREAMDAIENKKRLDENPPTTHSTMRQQGKNPGKNTNQQETKAQKKERIEKAKLEAHGSIPARQASKQPEKSTAPPEQMSKWKRQQMSKNPAIAEAHPQVVKDKVQEEQTMKLISLLEPVFEAARAFNGRLRFEMSVGQVLIAPGPQFADKRLYDVEGWASLFNSNYRPSQSASTFTNILTTNGADIDRALEVKNPVPSVSTKLWSSRPGPSSVSYEFTCQSKSNDEFYVVVDQSGNHELRKGAVTVGTVSIHVPTSIWDASASLSGHLKWINPPEALVESADAFVKSLYVVPGKETLMIVFRQPTDHEIKIRNLIVKRVSYHHCNQPGCEDIQLKVVEAKSLLFKVHPQDKNLWQGYEAAKDDYTKHAAEGRIHYEMSLVQKGISRALAANEDLELGELTPEETTGMNLLKRPVIRIILDLALYVVSKIDWMGMHNVGTQRRLDIVAEERNRAIAASLGPAAQSLLHVPTLVPNTIASRYQPASVSHMHGSQSRVAGSMQNQPIPMPVPGVRMNTHAEIVQAADGTLYARGMGGAMVPVPTTAEDALAGTSTIMPDDSASQIDGRAGRVTYHTAGSRLHADRGQGFW</sequence>
<dbReference type="HOGENOM" id="CLU_258840_0_0_1"/>
<evidence type="ECO:0000313" key="3">
    <source>
        <dbReference type="Proteomes" id="UP000053599"/>
    </source>
</evidence>
<feature type="compositionally biased region" description="Polar residues" evidence="1">
    <location>
        <begin position="787"/>
        <end position="810"/>
    </location>
</feature>
<feature type="compositionally biased region" description="Low complexity" evidence="1">
    <location>
        <begin position="338"/>
        <end position="353"/>
    </location>
</feature>
<feature type="region of interest" description="Disordered" evidence="1">
    <location>
        <begin position="544"/>
        <end position="644"/>
    </location>
</feature>
<proteinExistence type="predicted"/>
<feature type="region of interest" description="Disordered" evidence="1">
    <location>
        <begin position="299"/>
        <end position="324"/>
    </location>
</feature>
<feature type="compositionally biased region" description="Polar residues" evidence="1">
    <location>
        <begin position="505"/>
        <end position="522"/>
    </location>
</feature>
<feature type="compositionally biased region" description="Polar residues" evidence="1">
    <location>
        <begin position="758"/>
        <end position="767"/>
    </location>
</feature>
<feature type="compositionally biased region" description="Polar residues" evidence="1">
    <location>
        <begin position="372"/>
        <end position="383"/>
    </location>
</feature>
<feature type="compositionally biased region" description="Basic and acidic residues" evidence="1">
    <location>
        <begin position="768"/>
        <end position="785"/>
    </location>
</feature>
<feature type="compositionally biased region" description="Basic and acidic residues" evidence="1">
    <location>
        <begin position="387"/>
        <end position="396"/>
    </location>
</feature>
<accession>A0A0D1YTD7</accession>
<gene>
    <name evidence="2" type="ORF">PV11_01534</name>
</gene>
<reference evidence="2 3" key="1">
    <citation type="submission" date="2015-01" db="EMBL/GenBank/DDBJ databases">
        <title>The Genome Sequence of Exophiala sideris CBS121828.</title>
        <authorList>
            <consortium name="The Broad Institute Genomics Platform"/>
            <person name="Cuomo C."/>
            <person name="de Hoog S."/>
            <person name="Gorbushina A."/>
            <person name="Stielow B."/>
            <person name="Teixiera M."/>
            <person name="Abouelleil A."/>
            <person name="Chapman S.B."/>
            <person name="Priest M."/>
            <person name="Young S.K."/>
            <person name="Wortman J."/>
            <person name="Nusbaum C."/>
            <person name="Birren B."/>
        </authorList>
    </citation>
    <scope>NUCLEOTIDE SEQUENCE [LARGE SCALE GENOMIC DNA]</scope>
    <source>
        <strain evidence="2 3">CBS 121828</strain>
    </source>
</reference>
<feature type="region of interest" description="Disordered" evidence="1">
    <location>
        <begin position="504"/>
        <end position="529"/>
    </location>
</feature>
<evidence type="ECO:0000313" key="2">
    <source>
        <dbReference type="EMBL" id="KIV85882.1"/>
    </source>
</evidence>
<protein>
    <submittedName>
        <fullName evidence="2">Uncharacterized protein</fullName>
    </submittedName>
</protein>
<dbReference type="EMBL" id="KN846951">
    <property type="protein sequence ID" value="KIV85882.1"/>
    <property type="molecule type" value="Genomic_DNA"/>
</dbReference>
<feature type="compositionally biased region" description="Polar residues" evidence="1">
    <location>
        <begin position="603"/>
        <end position="622"/>
    </location>
</feature>
<feature type="compositionally biased region" description="Polar residues" evidence="1">
    <location>
        <begin position="301"/>
        <end position="322"/>
    </location>
</feature>
<dbReference type="OrthoDB" id="10265971at2759"/>
<feature type="region of interest" description="Disordered" evidence="1">
    <location>
        <begin position="338"/>
        <end position="396"/>
    </location>
</feature>
<feature type="region of interest" description="Disordered" evidence="1">
    <location>
        <begin position="701"/>
        <end position="864"/>
    </location>
</feature>